<dbReference type="Proteomes" id="UP000887575">
    <property type="component" value="Unassembled WGS sequence"/>
</dbReference>
<keyword evidence="1" id="KW-1185">Reference proteome</keyword>
<reference evidence="2" key="1">
    <citation type="submission" date="2024-02" db="UniProtKB">
        <authorList>
            <consortium name="WormBaseParasite"/>
        </authorList>
    </citation>
    <scope>IDENTIFICATION</scope>
</reference>
<organism evidence="1 2">
    <name type="scientific">Mesorhabditis belari</name>
    <dbReference type="NCBI Taxonomy" id="2138241"/>
    <lineage>
        <taxon>Eukaryota</taxon>
        <taxon>Metazoa</taxon>
        <taxon>Ecdysozoa</taxon>
        <taxon>Nematoda</taxon>
        <taxon>Chromadorea</taxon>
        <taxon>Rhabditida</taxon>
        <taxon>Rhabditina</taxon>
        <taxon>Rhabditomorpha</taxon>
        <taxon>Rhabditoidea</taxon>
        <taxon>Rhabditidae</taxon>
        <taxon>Mesorhabditinae</taxon>
        <taxon>Mesorhabditis</taxon>
    </lineage>
</organism>
<accession>A0AAF3EH74</accession>
<proteinExistence type="predicted"/>
<evidence type="ECO:0000313" key="2">
    <source>
        <dbReference type="WBParaSite" id="MBELARI_LOCUS13345"/>
    </source>
</evidence>
<evidence type="ECO:0000313" key="1">
    <source>
        <dbReference type="Proteomes" id="UP000887575"/>
    </source>
</evidence>
<dbReference type="AlphaFoldDB" id="A0AAF3EH74"/>
<sequence length="346" mass="40495">MTSEKKAVFDNLPLELKAQVHKKLDVDQTVKWLQVNRQLRKISLSQALFDVKVDEIVVYIYFNWRRALHVEEPRFFLKKHQNSAKKMFDGDHWRSLFKKIRFTRNFIVKVLSIAETTRPIIDIRSFSIRETFKNFLFSDNLTVHADSISLLKVIYEDFYVVAPENVLLKLSNSVNEGEFRGKLFREQTCEKLSIHDAQSALVILSVPIEAKKVEIDFLGDGIAEVAEEREIIHSLLQYGVASPKTQSVIFKGKNLGVHSGECKELLKSITEKEKITDIEEILRFVEKISSYPIDRYTLEYVDHSNGPNTIFWECYSRRVDDRKKITVFFAYFSAFPKIYLEQEFFD</sequence>
<dbReference type="WBParaSite" id="MBELARI_LOCUS13345">
    <property type="protein sequence ID" value="MBELARI_LOCUS13345"/>
    <property type="gene ID" value="MBELARI_LOCUS13345"/>
</dbReference>
<name>A0AAF3EH74_9BILA</name>
<protein>
    <submittedName>
        <fullName evidence="2">F-box domain-containing protein</fullName>
    </submittedName>
</protein>